<reference evidence="2 3" key="1">
    <citation type="submission" date="2019-04" db="EMBL/GenBank/DDBJ databases">
        <title>Sphingomonas psychrotolerans sp. nov., isolated from soil in the Tianshan Mountains, Xinjiang, China.</title>
        <authorList>
            <person name="Luo Y."/>
            <person name="Sheng H."/>
        </authorList>
    </citation>
    <scope>NUCLEOTIDE SEQUENCE [LARGE SCALE GENOMIC DNA]</scope>
    <source>
        <strain evidence="2 3">KIS18-15</strain>
    </source>
</reference>
<dbReference type="RefSeq" id="WP_135982147.1">
    <property type="nucleotide sequence ID" value="NZ_JAASQM010000001.1"/>
</dbReference>
<comment type="caution">
    <text evidence="2">The sequence shown here is derived from an EMBL/GenBank/DDBJ whole genome shotgun (WGS) entry which is preliminary data.</text>
</comment>
<dbReference type="AlphaFoldDB" id="A0A4S1WT59"/>
<keyword evidence="3" id="KW-1185">Reference proteome</keyword>
<proteinExistence type="predicted"/>
<evidence type="ECO:0000313" key="2">
    <source>
        <dbReference type="EMBL" id="TGX45885.1"/>
    </source>
</evidence>
<evidence type="ECO:0000313" key="3">
    <source>
        <dbReference type="Proteomes" id="UP000309848"/>
    </source>
</evidence>
<feature type="region of interest" description="Disordered" evidence="1">
    <location>
        <begin position="120"/>
        <end position="139"/>
    </location>
</feature>
<organism evidence="2 3">
    <name type="scientific">Sphingomonas naasensis</name>
    <dbReference type="NCBI Taxonomy" id="1344951"/>
    <lineage>
        <taxon>Bacteria</taxon>
        <taxon>Pseudomonadati</taxon>
        <taxon>Pseudomonadota</taxon>
        <taxon>Alphaproteobacteria</taxon>
        <taxon>Sphingomonadales</taxon>
        <taxon>Sphingomonadaceae</taxon>
        <taxon>Sphingomonas</taxon>
    </lineage>
</organism>
<dbReference type="EMBL" id="SRXU01000001">
    <property type="protein sequence ID" value="TGX45885.1"/>
    <property type="molecule type" value="Genomic_DNA"/>
</dbReference>
<accession>A0A4S1WT59</accession>
<sequence length="139" mass="14234">MTGSAKIRRNPWQRLALLLVGCALLLRVAVPAGWMPQIGAGHVTLSWCADSGTSGPAALDAARALLAKAIGKPAPEKHKAGDQPCAFAVAAQPLAPAAQLALPHPVSRIEPIEHARLETIPGRGLAAPPPLATGPPHLA</sequence>
<evidence type="ECO:0008006" key="4">
    <source>
        <dbReference type="Google" id="ProtNLM"/>
    </source>
</evidence>
<evidence type="ECO:0000256" key="1">
    <source>
        <dbReference type="SAM" id="MobiDB-lite"/>
    </source>
</evidence>
<gene>
    <name evidence="2" type="ORF">E5A74_01525</name>
</gene>
<name>A0A4S1WT59_9SPHN</name>
<dbReference type="Proteomes" id="UP000309848">
    <property type="component" value="Unassembled WGS sequence"/>
</dbReference>
<protein>
    <recommendedName>
        <fullName evidence="4">DUF2946 domain-containing protein</fullName>
    </recommendedName>
</protein>
<feature type="compositionally biased region" description="Pro residues" evidence="1">
    <location>
        <begin position="127"/>
        <end position="139"/>
    </location>
</feature>